<feature type="compositionally biased region" description="Basic and acidic residues" evidence="1">
    <location>
        <begin position="190"/>
        <end position="203"/>
    </location>
</feature>
<protein>
    <recommendedName>
        <fullName evidence="2">Serine-threonine/tyrosine-protein kinase catalytic domain-containing protein</fullName>
    </recommendedName>
</protein>
<dbReference type="GO" id="GO:0004672">
    <property type="term" value="F:protein kinase activity"/>
    <property type="evidence" value="ECO:0007669"/>
    <property type="project" value="InterPro"/>
</dbReference>
<feature type="domain" description="Serine-threonine/tyrosine-protein kinase catalytic" evidence="2">
    <location>
        <begin position="82"/>
        <end position="129"/>
    </location>
</feature>
<accession>A0A453SNU4</accession>
<dbReference type="InterPro" id="IPR001245">
    <property type="entry name" value="Ser-Thr/Tyr_kinase_cat_dom"/>
</dbReference>
<feature type="region of interest" description="Disordered" evidence="1">
    <location>
        <begin position="233"/>
        <end position="329"/>
    </location>
</feature>
<feature type="compositionally biased region" description="Low complexity" evidence="1">
    <location>
        <begin position="272"/>
        <end position="282"/>
    </location>
</feature>
<evidence type="ECO:0000313" key="3">
    <source>
        <dbReference type="EnsemblPlants" id="AET7Gv21009000.6"/>
    </source>
</evidence>
<feature type="region of interest" description="Disordered" evidence="1">
    <location>
        <begin position="134"/>
        <end position="219"/>
    </location>
</feature>
<proteinExistence type="predicted"/>
<reference evidence="3" key="5">
    <citation type="journal article" date="2021" name="G3 (Bethesda)">
        <title>Aegilops tauschii genome assembly Aet v5.0 features greater sequence contiguity and improved annotation.</title>
        <authorList>
            <person name="Wang L."/>
            <person name="Zhu T."/>
            <person name="Rodriguez J.C."/>
            <person name="Deal K.R."/>
            <person name="Dubcovsky J."/>
            <person name="McGuire P.E."/>
            <person name="Lux T."/>
            <person name="Spannagl M."/>
            <person name="Mayer K.F.X."/>
            <person name="Baldrich P."/>
            <person name="Meyers B.C."/>
            <person name="Huo N."/>
            <person name="Gu Y.Q."/>
            <person name="Zhou H."/>
            <person name="Devos K.M."/>
            <person name="Bennetzen J.L."/>
            <person name="Unver T."/>
            <person name="Budak H."/>
            <person name="Gulick P.J."/>
            <person name="Galiba G."/>
            <person name="Kalapos B."/>
            <person name="Nelson D.R."/>
            <person name="Li P."/>
            <person name="You F.M."/>
            <person name="Luo M.C."/>
            <person name="Dvorak J."/>
        </authorList>
    </citation>
    <scope>NUCLEOTIDE SEQUENCE [LARGE SCALE GENOMIC DNA]</scope>
    <source>
        <strain evidence="3">cv. AL8/78</strain>
    </source>
</reference>
<name>A0A453SNU4_AEGTS</name>
<evidence type="ECO:0000259" key="2">
    <source>
        <dbReference type="Pfam" id="PF07714"/>
    </source>
</evidence>
<dbReference type="AlphaFoldDB" id="A0A453SNU4"/>
<organism evidence="3 4">
    <name type="scientific">Aegilops tauschii subsp. strangulata</name>
    <name type="common">Goatgrass</name>
    <dbReference type="NCBI Taxonomy" id="200361"/>
    <lineage>
        <taxon>Eukaryota</taxon>
        <taxon>Viridiplantae</taxon>
        <taxon>Streptophyta</taxon>
        <taxon>Embryophyta</taxon>
        <taxon>Tracheophyta</taxon>
        <taxon>Spermatophyta</taxon>
        <taxon>Magnoliopsida</taxon>
        <taxon>Liliopsida</taxon>
        <taxon>Poales</taxon>
        <taxon>Poaceae</taxon>
        <taxon>BOP clade</taxon>
        <taxon>Pooideae</taxon>
        <taxon>Triticodae</taxon>
        <taxon>Triticeae</taxon>
        <taxon>Triticinae</taxon>
        <taxon>Aegilops</taxon>
    </lineage>
</organism>
<dbReference type="InterPro" id="IPR050823">
    <property type="entry name" value="Plant_Ser_Thr_Prot_Kinase"/>
</dbReference>
<reference evidence="3" key="3">
    <citation type="journal article" date="2017" name="Nature">
        <title>Genome sequence of the progenitor of the wheat D genome Aegilops tauschii.</title>
        <authorList>
            <person name="Luo M.C."/>
            <person name="Gu Y.Q."/>
            <person name="Puiu D."/>
            <person name="Wang H."/>
            <person name="Twardziok S.O."/>
            <person name="Deal K.R."/>
            <person name="Huo N."/>
            <person name="Zhu T."/>
            <person name="Wang L."/>
            <person name="Wang Y."/>
            <person name="McGuire P.E."/>
            <person name="Liu S."/>
            <person name="Long H."/>
            <person name="Ramasamy R.K."/>
            <person name="Rodriguez J.C."/>
            <person name="Van S.L."/>
            <person name="Yuan L."/>
            <person name="Wang Z."/>
            <person name="Xia Z."/>
            <person name="Xiao L."/>
            <person name="Anderson O.D."/>
            <person name="Ouyang S."/>
            <person name="Liang Y."/>
            <person name="Zimin A.V."/>
            <person name="Pertea G."/>
            <person name="Qi P."/>
            <person name="Bennetzen J.L."/>
            <person name="Dai X."/>
            <person name="Dawson M.W."/>
            <person name="Muller H.G."/>
            <person name="Kugler K."/>
            <person name="Rivarola-Duarte L."/>
            <person name="Spannagl M."/>
            <person name="Mayer K.F.X."/>
            <person name="Lu F.H."/>
            <person name="Bevan M.W."/>
            <person name="Leroy P."/>
            <person name="Li P."/>
            <person name="You F.M."/>
            <person name="Sun Q."/>
            <person name="Liu Z."/>
            <person name="Lyons E."/>
            <person name="Wicker T."/>
            <person name="Salzberg S.L."/>
            <person name="Devos K.M."/>
            <person name="Dvorak J."/>
        </authorList>
    </citation>
    <scope>NUCLEOTIDE SEQUENCE [LARGE SCALE GENOMIC DNA]</scope>
    <source>
        <strain evidence="3">cv. AL8/78</strain>
    </source>
</reference>
<dbReference type="SUPFAM" id="SSF56112">
    <property type="entry name" value="Protein kinase-like (PK-like)"/>
    <property type="match status" value="1"/>
</dbReference>
<dbReference type="PANTHER" id="PTHR45621">
    <property type="entry name" value="OS01G0588500 PROTEIN-RELATED"/>
    <property type="match status" value="1"/>
</dbReference>
<reference evidence="4" key="2">
    <citation type="journal article" date="2017" name="Nat. Plants">
        <title>The Aegilops tauschii genome reveals multiple impacts of transposons.</title>
        <authorList>
            <person name="Zhao G."/>
            <person name="Zou C."/>
            <person name="Li K."/>
            <person name="Wang K."/>
            <person name="Li T."/>
            <person name="Gao L."/>
            <person name="Zhang X."/>
            <person name="Wang H."/>
            <person name="Yang Z."/>
            <person name="Liu X."/>
            <person name="Jiang W."/>
            <person name="Mao L."/>
            <person name="Kong X."/>
            <person name="Jiao Y."/>
            <person name="Jia J."/>
        </authorList>
    </citation>
    <scope>NUCLEOTIDE SEQUENCE [LARGE SCALE GENOMIC DNA]</scope>
    <source>
        <strain evidence="4">cv. AL8/78</strain>
    </source>
</reference>
<feature type="compositionally biased region" description="Gly residues" evidence="1">
    <location>
        <begin position="242"/>
        <end position="254"/>
    </location>
</feature>
<sequence>MQLLMPLPLVDSGMSTFLEWICISNSLQVGVHGVLQIKSRRRWSLLRDDAAVTYDFLNHHHHDFVEHDWVSGLPCSRKGSHETEVSCLGQYSHPNLVELIGYCYDDDHRLLVYEFMAKGSLENHLFRRRVHPVVDDPGEDRAGRGEGAGLPPRRGAAHHLPRLQDLQHPARRRLRREAVGLRAGQGGAGGREDARVHPGDGHLRLRGAGVHGDGAPHGDERRLRLRRCAAGDAGGAASAGAEPGGEGGQPGGLGAPDPHPGQEAGEDRGRQDGAAGRLLGARAGAGGEAGVRLPQPEPQGPARHEPGRARARGRARHPAGGGGRRRWRPWRRRRLSDSGPVIDVLYAMLCM</sequence>
<feature type="compositionally biased region" description="Basic residues" evidence="1">
    <location>
        <begin position="309"/>
        <end position="329"/>
    </location>
</feature>
<reference evidence="4" key="1">
    <citation type="journal article" date="2014" name="Science">
        <title>Ancient hybridizations among the ancestral genomes of bread wheat.</title>
        <authorList>
            <consortium name="International Wheat Genome Sequencing Consortium,"/>
            <person name="Marcussen T."/>
            <person name="Sandve S.R."/>
            <person name="Heier L."/>
            <person name="Spannagl M."/>
            <person name="Pfeifer M."/>
            <person name="Jakobsen K.S."/>
            <person name="Wulff B.B."/>
            <person name="Steuernagel B."/>
            <person name="Mayer K.F."/>
            <person name="Olsen O.A."/>
        </authorList>
    </citation>
    <scope>NUCLEOTIDE SEQUENCE [LARGE SCALE GENOMIC DNA]</scope>
    <source>
        <strain evidence="4">cv. AL8/78</strain>
    </source>
</reference>
<dbReference type="EnsemblPlants" id="AET7Gv21009000.6">
    <property type="protein sequence ID" value="AET7Gv21009000.6"/>
    <property type="gene ID" value="AET7Gv21009000"/>
</dbReference>
<dbReference type="Gramene" id="AET7Gv21009000.6">
    <property type="protein sequence ID" value="AET7Gv21009000.6"/>
    <property type="gene ID" value="AET7Gv21009000"/>
</dbReference>
<evidence type="ECO:0000256" key="1">
    <source>
        <dbReference type="SAM" id="MobiDB-lite"/>
    </source>
</evidence>
<dbReference type="Proteomes" id="UP000015105">
    <property type="component" value="Chromosome 7D"/>
</dbReference>
<dbReference type="InterPro" id="IPR011009">
    <property type="entry name" value="Kinase-like_dom_sf"/>
</dbReference>
<reference evidence="3" key="4">
    <citation type="submission" date="2019-03" db="UniProtKB">
        <authorList>
            <consortium name="EnsemblPlants"/>
        </authorList>
    </citation>
    <scope>IDENTIFICATION</scope>
</reference>
<dbReference type="Pfam" id="PF07714">
    <property type="entry name" value="PK_Tyr_Ser-Thr"/>
    <property type="match status" value="1"/>
</dbReference>
<evidence type="ECO:0000313" key="4">
    <source>
        <dbReference type="Proteomes" id="UP000015105"/>
    </source>
</evidence>
<dbReference type="Gene3D" id="1.10.510.10">
    <property type="entry name" value="Transferase(Phosphotransferase) domain 1"/>
    <property type="match status" value="1"/>
</dbReference>
<keyword evidence="4" id="KW-1185">Reference proteome</keyword>